<dbReference type="EC" id="2.1.1.72" evidence="2"/>
<evidence type="ECO:0000256" key="4">
    <source>
        <dbReference type="ARBA" id="ARBA00022679"/>
    </source>
</evidence>
<gene>
    <name evidence="9" type="ORF">NYG85_05835</name>
</gene>
<evidence type="ECO:0000256" key="2">
    <source>
        <dbReference type="ARBA" id="ARBA00011900"/>
    </source>
</evidence>
<comment type="catalytic activity">
    <reaction evidence="7">
        <text>a 2'-deoxyadenosine in DNA + S-adenosyl-L-methionine = an N(6)-methyl-2'-deoxyadenosine in DNA + S-adenosyl-L-homocysteine + H(+)</text>
        <dbReference type="Rhea" id="RHEA:15197"/>
        <dbReference type="Rhea" id="RHEA-COMP:12418"/>
        <dbReference type="Rhea" id="RHEA-COMP:12419"/>
        <dbReference type="ChEBI" id="CHEBI:15378"/>
        <dbReference type="ChEBI" id="CHEBI:57856"/>
        <dbReference type="ChEBI" id="CHEBI:59789"/>
        <dbReference type="ChEBI" id="CHEBI:90615"/>
        <dbReference type="ChEBI" id="CHEBI:90616"/>
        <dbReference type="EC" id="2.1.1.72"/>
    </reaction>
</comment>
<keyword evidence="6" id="KW-0680">Restriction system</keyword>
<keyword evidence="4" id="KW-0808">Transferase</keyword>
<organism evidence="9 10">
    <name type="scientific">Campylobacter gastrosuis</name>
    <dbReference type="NCBI Taxonomy" id="2974576"/>
    <lineage>
        <taxon>Bacteria</taxon>
        <taxon>Pseudomonadati</taxon>
        <taxon>Campylobacterota</taxon>
        <taxon>Epsilonproteobacteria</taxon>
        <taxon>Campylobacterales</taxon>
        <taxon>Campylobacteraceae</taxon>
        <taxon>Campylobacter</taxon>
    </lineage>
</organism>
<dbReference type="Gene3D" id="3.40.50.150">
    <property type="entry name" value="Vaccinia Virus protein VP39"/>
    <property type="match status" value="1"/>
</dbReference>
<dbReference type="Pfam" id="PF02384">
    <property type="entry name" value="N6_Mtase"/>
    <property type="match status" value="2"/>
</dbReference>
<dbReference type="Proteomes" id="UP001173801">
    <property type="component" value="Unassembled WGS sequence"/>
</dbReference>
<keyword evidence="3 9" id="KW-0489">Methyltransferase</keyword>
<dbReference type="GO" id="GO:0032259">
    <property type="term" value="P:methylation"/>
    <property type="evidence" value="ECO:0007669"/>
    <property type="project" value="UniProtKB-KW"/>
</dbReference>
<evidence type="ECO:0000313" key="10">
    <source>
        <dbReference type="Proteomes" id="UP001173801"/>
    </source>
</evidence>
<feature type="domain" description="DNA methylase adenine-specific" evidence="8">
    <location>
        <begin position="485"/>
        <end position="622"/>
    </location>
</feature>
<sequence>MQKWTLEDDVNDYVKQIFNKLGLKKQIDYNVESSMSEYLKDSLKGSAKTASKSNFGKPDFSIEKYQIPVIIENKLHTKKLINQNKDNIKFDDTSISNFAVNGSLYYARNMIASAKYSEVIAIGIAGDDIKTTEISVYFVYGTGENAFKFMSKYDNLNFLENNSTFSEFLNDAKLTDDDKHQILITSQEKLQIYAKKLNKLMHNHNITAPQRVLYVSGMLLAMQDIKDKNEIVGYGLTSDDLKGLMLENERDGVKIVGRIKEFLKNRSIPQDKLNLMVASFSEISKDPQRDKPTKNNTEVAKFLQKDASINKQIFTFIFENIYKQIDGFGGHIDIMGEMYSEFLKYALGDGKELGIVLTPPYVTKMMAQILDIDKDSKVMDLATGSAGFLISAMELMCENANQIYAKNSTQANQAIEIIKKKNLLGVELNAEMYTLAATNMILRGDGSANIQKANTFETPPELYESFNANRILLNPPFSFEENGMPFIKFGLSKMQNHGLGAIIIQDSAGSGKATKSNKEILKRHTLIASIKMPTDLFLPMAGVQTSIYIFKAGVAHDFEKPVKFIDFRNDGYKRTQRSLQEIDNPTQRYADIVKIYKAGKSAKVSDELWNLDEIYIEDFITDSGNDWNFDQHKKIDAMPTLSDFKKSVSDYLAWEVLQILQKDGL</sequence>
<evidence type="ECO:0000256" key="7">
    <source>
        <dbReference type="ARBA" id="ARBA00047942"/>
    </source>
</evidence>
<dbReference type="InterPro" id="IPR029063">
    <property type="entry name" value="SAM-dependent_MTases_sf"/>
</dbReference>
<protein>
    <recommendedName>
        <fullName evidence="2">site-specific DNA-methyltransferase (adenine-specific)</fullName>
        <ecNumber evidence="2">2.1.1.72</ecNumber>
    </recommendedName>
</protein>
<comment type="caution">
    <text evidence="9">The sequence shown here is derived from an EMBL/GenBank/DDBJ whole genome shotgun (WGS) entry which is preliminary data.</text>
</comment>
<dbReference type="PANTHER" id="PTHR42933:SF1">
    <property type="entry name" value="SITE-SPECIFIC DNA-METHYLTRANSFERASE (ADENINE-SPECIFIC)"/>
    <property type="match status" value="1"/>
</dbReference>
<dbReference type="RefSeq" id="WP_284937550.1">
    <property type="nucleotide sequence ID" value="NZ_JANURM010000005.1"/>
</dbReference>
<dbReference type="PANTHER" id="PTHR42933">
    <property type="entry name" value="SLR6095 PROTEIN"/>
    <property type="match status" value="1"/>
</dbReference>
<evidence type="ECO:0000256" key="3">
    <source>
        <dbReference type="ARBA" id="ARBA00022603"/>
    </source>
</evidence>
<dbReference type="InterPro" id="IPR051537">
    <property type="entry name" value="DNA_Adenine_Mtase"/>
</dbReference>
<dbReference type="SUPFAM" id="SSF53335">
    <property type="entry name" value="S-adenosyl-L-methionine-dependent methyltransferases"/>
    <property type="match status" value="1"/>
</dbReference>
<comment type="similarity">
    <text evidence="1">Belongs to the N(4)/N(6)-methyltransferase family.</text>
</comment>
<keyword evidence="5" id="KW-0949">S-adenosyl-L-methionine</keyword>
<evidence type="ECO:0000256" key="5">
    <source>
        <dbReference type="ARBA" id="ARBA00022691"/>
    </source>
</evidence>
<proteinExistence type="inferred from homology"/>
<name>A0ABT7HQ93_9BACT</name>
<accession>A0ABT7HQ93</accession>
<dbReference type="EMBL" id="JANURM010000005">
    <property type="protein sequence ID" value="MDL0088892.1"/>
    <property type="molecule type" value="Genomic_DNA"/>
</dbReference>
<dbReference type="InterPro" id="IPR003356">
    <property type="entry name" value="DNA_methylase_A-5"/>
</dbReference>
<reference evidence="9" key="2">
    <citation type="journal article" date="2023" name="Microorganisms">
        <title>Isolation and Genomic Characteristics of Cat-Borne Campylobacter felis sp. nov. and Sheep-Borne Campylobacter ovis sp. nov.</title>
        <authorList>
            <person name="Wang H."/>
            <person name="Li Y."/>
            <person name="Gu Y."/>
            <person name="Zhou G."/>
            <person name="Chen X."/>
            <person name="Zhang X."/>
            <person name="Shao Z."/>
            <person name="Zhang J."/>
            <person name="Zhang M."/>
        </authorList>
    </citation>
    <scope>NUCLEOTIDE SEQUENCE</scope>
    <source>
        <strain evidence="9">PS10</strain>
    </source>
</reference>
<evidence type="ECO:0000256" key="1">
    <source>
        <dbReference type="ARBA" id="ARBA00006594"/>
    </source>
</evidence>
<evidence type="ECO:0000256" key="6">
    <source>
        <dbReference type="ARBA" id="ARBA00022747"/>
    </source>
</evidence>
<keyword evidence="10" id="KW-1185">Reference proteome</keyword>
<evidence type="ECO:0000313" key="9">
    <source>
        <dbReference type="EMBL" id="MDL0088892.1"/>
    </source>
</evidence>
<feature type="domain" description="DNA methylase adenine-specific" evidence="8">
    <location>
        <begin position="332"/>
        <end position="480"/>
    </location>
</feature>
<reference evidence="9" key="1">
    <citation type="submission" date="2022-08" db="EMBL/GenBank/DDBJ databases">
        <authorList>
            <person name="Wang H."/>
        </authorList>
    </citation>
    <scope>NUCLEOTIDE SEQUENCE</scope>
    <source>
        <strain evidence="9">PS10</strain>
    </source>
</reference>
<evidence type="ECO:0000259" key="8">
    <source>
        <dbReference type="Pfam" id="PF02384"/>
    </source>
</evidence>
<dbReference type="GO" id="GO:0008168">
    <property type="term" value="F:methyltransferase activity"/>
    <property type="evidence" value="ECO:0007669"/>
    <property type="project" value="UniProtKB-KW"/>
</dbReference>
<dbReference type="PRINTS" id="PR00507">
    <property type="entry name" value="N12N6MTFRASE"/>
</dbReference>